<dbReference type="AlphaFoldDB" id="A0AA45AQ76"/>
<keyword evidence="4" id="KW-0805">Transcription regulation</keyword>
<keyword evidence="3" id="KW-0862">Zinc</keyword>
<dbReference type="PANTHER" id="PTHR31845">
    <property type="entry name" value="FINGER DOMAIN PROTEIN, PUTATIVE-RELATED"/>
    <property type="match status" value="1"/>
</dbReference>
<keyword evidence="2" id="KW-0479">Metal-binding</keyword>
<keyword evidence="5" id="KW-0238">DNA-binding</keyword>
<protein>
    <recommendedName>
        <fullName evidence="10">Zn(2)-C6 fungal-type domain-containing protein</fullName>
    </recommendedName>
</protein>
<evidence type="ECO:0000313" key="12">
    <source>
        <dbReference type="Proteomes" id="UP000236305"/>
    </source>
</evidence>
<evidence type="ECO:0000256" key="8">
    <source>
        <dbReference type="SAM" id="Coils"/>
    </source>
</evidence>
<sequence>MVMDGAAILSAAAAAGGATPVSPTSPVSARPGNTPISIGVGPNGVKRKRNSMVMSSPGSPAGHDDDTLLDGDPKKRQPGVKRACNECRQQKLRCDVAQDPFQSCSRCNRLKLDCKIESNFKRVGKRSKHAEMEKEIDTLRRKLGRAQAQGFTVDDDDHDLQSPVAASAAYTHTRNPSLMGSDEAVSSLLHLKRGGSYNMPRYTHELENVRLTEDSVSQLFNMFFNYYHPYLPFLNPHQSPDTYYQQHSLLFWTIVAVAARRYSADPTLLTTLSGPLTRLLWQTIGDVPSSYYVVKALCLLCTWPLPTSTTTADPTHILCGVMLRTATGIGLHRPNHTQDFSRVSVDLNKEQLHDRVTTWAVCNIVAQSIGTGYGQPASTLYDWTLAVRRGEDGPFTLSPVLEARLQIERFCDKVSKEMYSNASDSRGVAGDEHRAMLMRVYRRDYGELQASILSQHLGPIVNLHLRAAALHLRLAGFFDSNTTPGYMDDLMGLWRATTAFLDHILEDDKVTSPGQNTAGHILLYASNYIQQMLVAAGFALLKLSKSFFAEIIEAERSRSLFHKTLNAIRATSVINNDLQSRLAELMVQMWNGARHDIKSVKNDEVSPRPVVDDTLQLKVRCRHSMSLVFDSVWRWREDYQAQGRGTLDANESSASSTHMDSTLMPAAAGAQNLPQTSGNMLAATNGALTPGTTAASLAAPASANGNAAANGTNSNLLSGINYTDNTNYDFFDPQHWMLDGLLDFNYSFAQPLEGA</sequence>
<feature type="coiled-coil region" evidence="8">
    <location>
        <begin position="122"/>
        <end position="149"/>
    </location>
</feature>
<feature type="compositionally biased region" description="Basic and acidic residues" evidence="9">
    <location>
        <begin position="62"/>
        <end position="75"/>
    </location>
</feature>
<gene>
    <name evidence="11" type="ORF">BJF96_g672</name>
</gene>
<dbReference type="InterPro" id="IPR051089">
    <property type="entry name" value="prtT"/>
</dbReference>
<comment type="caution">
    <text evidence="11">The sequence shown here is derived from an EMBL/GenBank/DDBJ whole genome shotgun (WGS) entry which is preliminary data.</text>
</comment>
<proteinExistence type="predicted"/>
<evidence type="ECO:0000256" key="2">
    <source>
        <dbReference type="ARBA" id="ARBA00022723"/>
    </source>
</evidence>
<dbReference type="CDD" id="cd00067">
    <property type="entry name" value="GAL4"/>
    <property type="match status" value="1"/>
</dbReference>
<dbReference type="EMBL" id="MPSH01000002">
    <property type="protein sequence ID" value="PNH36073.1"/>
    <property type="molecule type" value="Genomic_DNA"/>
</dbReference>
<dbReference type="PANTHER" id="PTHR31845:SF21">
    <property type="entry name" value="REGULATORY PROTEIN LEU3"/>
    <property type="match status" value="1"/>
</dbReference>
<dbReference type="CDD" id="cd12148">
    <property type="entry name" value="fungal_TF_MHR"/>
    <property type="match status" value="1"/>
</dbReference>
<dbReference type="Pfam" id="PF04082">
    <property type="entry name" value="Fungal_trans"/>
    <property type="match status" value="1"/>
</dbReference>
<dbReference type="FunFam" id="4.10.240.10:FF:000003">
    <property type="entry name" value="C6 transcription factor (Leu3)"/>
    <property type="match status" value="1"/>
</dbReference>
<keyword evidence="8" id="KW-0175">Coiled coil</keyword>
<dbReference type="Proteomes" id="UP000236305">
    <property type="component" value="Unassembled WGS sequence"/>
</dbReference>
<keyword evidence="6" id="KW-0804">Transcription</keyword>
<name>A0AA45AQ76_VERDA</name>
<dbReference type="GO" id="GO:0005634">
    <property type="term" value="C:nucleus"/>
    <property type="evidence" value="ECO:0007669"/>
    <property type="project" value="UniProtKB-SubCell"/>
</dbReference>
<evidence type="ECO:0000256" key="3">
    <source>
        <dbReference type="ARBA" id="ARBA00022833"/>
    </source>
</evidence>
<dbReference type="GO" id="GO:0000976">
    <property type="term" value="F:transcription cis-regulatory region binding"/>
    <property type="evidence" value="ECO:0007669"/>
    <property type="project" value="TreeGrafter"/>
</dbReference>
<evidence type="ECO:0000313" key="11">
    <source>
        <dbReference type="EMBL" id="PNH36073.1"/>
    </source>
</evidence>
<evidence type="ECO:0000256" key="5">
    <source>
        <dbReference type="ARBA" id="ARBA00023125"/>
    </source>
</evidence>
<dbReference type="GO" id="GO:0001216">
    <property type="term" value="F:DNA-binding transcription activator activity"/>
    <property type="evidence" value="ECO:0007669"/>
    <property type="project" value="UniProtKB-ARBA"/>
</dbReference>
<accession>A0AA45AQ76</accession>
<feature type="region of interest" description="Disordered" evidence="9">
    <location>
        <begin position="13"/>
        <end position="79"/>
    </location>
</feature>
<dbReference type="GO" id="GO:0008270">
    <property type="term" value="F:zinc ion binding"/>
    <property type="evidence" value="ECO:0007669"/>
    <property type="project" value="InterPro"/>
</dbReference>
<organism evidence="11 12">
    <name type="scientific">Verticillium dahliae</name>
    <name type="common">Verticillium wilt</name>
    <dbReference type="NCBI Taxonomy" id="27337"/>
    <lineage>
        <taxon>Eukaryota</taxon>
        <taxon>Fungi</taxon>
        <taxon>Dikarya</taxon>
        <taxon>Ascomycota</taxon>
        <taxon>Pezizomycotina</taxon>
        <taxon>Sordariomycetes</taxon>
        <taxon>Hypocreomycetidae</taxon>
        <taxon>Glomerellales</taxon>
        <taxon>Plectosphaerellaceae</taxon>
        <taxon>Verticillium</taxon>
    </lineage>
</organism>
<dbReference type="InterPro" id="IPR001138">
    <property type="entry name" value="Zn2Cys6_DnaBD"/>
</dbReference>
<evidence type="ECO:0000256" key="4">
    <source>
        <dbReference type="ARBA" id="ARBA00023015"/>
    </source>
</evidence>
<evidence type="ECO:0000259" key="10">
    <source>
        <dbReference type="PROSITE" id="PS50048"/>
    </source>
</evidence>
<dbReference type="GO" id="GO:0000981">
    <property type="term" value="F:DNA-binding transcription factor activity, RNA polymerase II-specific"/>
    <property type="evidence" value="ECO:0007669"/>
    <property type="project" value="InterPro"/>
</dbReference>
<evidence type="ECO:0000256" key="6">
    <source>
        <dbReference type="ARBA" id="ARBA00023163"/>
    </source>
</evidence>
<feature type="domain" description="Zn(2)-C6 fungal-type" evidence="10">
    <location>
        <begin position="83"/>
        <end position="116"/>
    </location>
</feature>
<keyword evidence="7" id="KW-0539">Nucleus</keyword>
<dbReference type="Pfam" id="PF00172">
    <property type="entry name" value="Zn_clus"/>
    <property type="match status" value="1"/>
</dbReference>
<dbReference type="PROSITE" id="PS00463">
    <property type="entry name" value="ZN2_CY6_FUNGAL_1"/>
    <property type="match status" value="1"/>
</dbReference>
<dbReference type="SUPFAM" id="SSF57701">
    <property type="entry name" value="Zn2/Cys6 DNA-binding domain"/>
    <property type="match status" value="1"/>
</dbReference>
<evidence type="ECO:0000256" key="7">
    <source>
        <dbReference type="ARBA" id="ARBA00023242"/>
    </source>
</evidence>
<evidence type="ECO:0000256" key="1">
    <source>
        <dbReference type="ARBA" id="ARBA00004123"/>
    </source>
</evidence>
<dbReference type="Gene3D" id="4.10.240.10">
    <property type="entry name" value="Zn(2)-C6 fungal-type DNA-binding domain"/>
    <property type="match status" value="1"/>
</dbReference>
<reference evidence="11 12" key="1">
    <citation type="submission" date="2017-12" db="EMBL/GenBank/DDBJ databases">
        <title>Comparative genomics yields insights into virulence evolution of Verticillium dahliae.</title>
        <authorList>
            <person name="Fan R."/>
            <person name="Armitage A.D."/>
            <person name="Cascant-Lopez E."/>
            <person name="Sobczyk M."/>
            <person name="Cockerton H.M."/>
            <person name="Harrison R.J."/>
        </authorList>
    </citation>
    <scope>NUCLEOTIDE SEQUENCE [LARGE SCALE GENOMIC DNA]</scope>
    <source>
        <strain evidence="11 12">12008</strain>
    </source>
</reference>
<dbReference type="PROSITE" id="PS50048">
    <property type="entry name" value="ZN2_CY6_FUNGAL_2"/>
    <property type="match status" value="1"/>
</dbReference>
<evidence type="ECO:0000256" key="9">
    <source>
        <dbReference type="SAM" id="MobiDB-lite"/>
    </source>
</evidence>
<comment type="subcellular location">
    <subcellularLocation>
        <location evidence="1">Nucleus</location>
    </subcellularLocation>
</comment>
<dbReference type="SMART" id="SM00066">
    <property type="entry name" value="GAL4"/>
    <property type="match status" value="1"/>
</dbReference>
<dbReference type="InterPro" id="IPR036864">
    <property type="entry name" value="Zn2-C6_fun-type_DNA-bd_sf"/>
</dbReference>
<dbReference type="GO" id="GO:0006351">
    <property type="term" value="P:DNA-templated transcription"/>
    <property type="evidence" value="ECO:0007669"/>
    <property type="project" value="InterPro"/>
</dbReference>
<dbReference type="InterPro" id="IPR007219">
    <property type="entry name" value="XnlR_reg_dom"/>
</dbReference>